<proteinExistence type="inferred from homology"/>
<dbReference type="Gene3D" id="1.25.10.10">
    <property type="entry name" value="Leucine-rich Repeat Variant"/>
    <property type="match status" value="1"/>
</dbReference>
<dbReference type="InterPro" id="IPR000225">
    <property type="entry name" value="Armadillo"/>
</dbReference>
<dbReference type="GO" id="GO:0015031">
    <property type="term" value="P:protein transport"/>
    <property type="evidence" value="ECO:0007669"/>
    <property type="project" value="UniProtKB-KW"/>
</dbReference>
<dbReference type="STRING" id="7398.A0A1B0AHA7"/>
<evidence type="ECO:0000313" key="4">
    <source>
        <dbReference type="EnsemblMetazoa" id="GPAI045703-PA"/>
    </source>
</evidence>
<dbReference type="InterPro" id="IPR032413">
    <property type="entry name" value="Arm_3"/>
</dbReference>
<protein>
    <submittedName>
        <fullName evidence="4">Uncharacterized protein</fullName>
    </submittedName>
</protein>
<evidence type="ECO:0000313" key="5">
    <source>
        <dbReference type="Proteomes" id="UP000092445"/>
    </source>
</evidence>
<comment type="similarity">
    <text evidence="1">Belongs to the importin alpha family.</text>
</comment>
<name>A0A1B0AHA7_GLOPL</name>
<dbReference type="VEuPathDB" id="VectorBase:GPAI045703"/>
<dbReference type="Proteomes" id="UP000092445">
    <property type="component" value="Unassembled WGS sequence"/>
</dbReference>
<dbReference type="Pfam" id="PF00514">
    <property type="entry name" value="Arm"/>
    <property type="match status" value="1"/>
</dbReference>
<organism evidence="4 5">
    <name type="scientific">Glossina pallidipes</name>
    <name type="common">Tsetse fly</name>
    <dbReference type="NCBI Taxonomy" id="7398"/>
    <lineage>
        <taxon>Eukaryota</taxon>
        <taxon>Metazoa</taxon>
        <taxon>Ecdysozoa</taxon>
        <taxon>Arthropoda</taxon>
        <taxon>Hexapoda</taxon>
        <taxon>Insecta</taxon>
        <taxon>Pterygota</taxon>
        <taxon>Neoptera</taxon>
        <taxon>Endopterygota</taxon>
        <taxon>Diptera</taxon>
        <taxon>Brachycera</taxon>
        <taxon>Muscomorpha</taxon>
        <taxon>Hippoboscoidea</taxon>
        <taxon>Glossinidae</taxon>
        <taxon>Glossina</taxon>
    </lineage>
</organism>
<evidence type="ECO:0000256" key="2">
    <source>
        <dbReference type="ARBA" id="ARBA00022448"/>
    </source>
</evidence>
<keyword evidence="3" id="KW-0653">Protein transport</keyword>
<accession>A0A1B0AHA7</accession>
<reference evidence="5" key="1">
    <citation type="submission" date="2014-03" db="EMBL/GenBank/DDBJ databases">
        <authorList>
            <person name="Aksoy S."/>
            <person name="Warren W."/>
            <person name="Wilson R.K."/>
        </authorList>
    </citation>
    <scope>NUCLEOTIDE SEQUENCE [LARGE SCALE GENOMIC DNA]</scope>
    <source>
        <strain evidence="5">IAEA</strain>
    </source>
</reference>
<keyword evidence="5" id="KW-1185">Reference proteome</keyword>
<dbReference type="AlphaFoldDB" id="A0A1B0AHA7"/>
<keyword evidence="2" id="KW-0813">Transport</keyword>
<dbReference type="InterPro" id="IPR011989">
    <property type="entry name" value="ARM-like"/>
</dbReference>
<sequence>MNLLKHPRHSILKEAASTVSNITAGNQAQIQAVIDSGIFVELRNVLEHGDFKSQKEAGYAVTNTTAGGTPEKYQIFKPFSDLLEAEDPCNVVVVLSGLTKFFALASKSGGTENLCLMLEEMGGLDKLENLQQHENEGIYKKSSAIIDTYFSEGDEAEAKLTPQEVNGTFEFKG</sequence>
<evidence type="ECO:0000256" key="1">
    <source>
        <dbReference type="ARBA" id="ARBA00010394"/>
    </source>
</evidence>
<dbReference type="EnsemblMetazoa" id="GPAI045703-RA">
    <property type="protein sequence ID" value="GPAI045703-PA"/>
    <property type="gene ID" value="GPAI045703"/>
</dbReference>
<evidence type="ECO:0000256" key="3">
    <source>
        <dbReference type="ARBA" id="ARBA00022927"/>
    </source>
</evidence>
<dbReference type="SUPFAM" id="SSF48371">
    <property type="entry name" value="ARM repeat"/>
    <property type="match status" value="1"/>
</dbReference>
<dbReference type="InterPro" id="IPR016024">
    <property type="entry name" value="ARM-type_fold"/>
</dbReference>
<dbReference type="Pfam" id="PF16186">
    <property type="entry name" value="Arm_3"/>
    <property type="match status" value="1"/>
</dbReference>
<dbReference type="PANTHER" id="PTHR23316">
    <property type="entry name" value="IMPORTIN ALPHA"/>
    <property type="match status" value="1"/>
</dbReference>
<reference evidence="4" key="2">
    <citation type="submission" date="2020-05" db="UniProtKB">
        <authorList>
            <consortium name="EnsemblMetazoa"/>
        </authorList>
    </citation>
    <scope>IDENTIFICATION</scope>
    <source>
        <strain evidence="4">IAEA</strain>
    </source>
</reference>